<evidence type="ECO:0000256" key="2">
    <source>
        <dbReference type="PROSITE-ProRule" id="PRU00192"/>
    </source>
</evidence>
<dbReference type="InterPro" id="IPR050670">
    <property type="entry name" value="STAM"/>
</dbReference>
<dbReference type="Pfam" id="PF00018">
    <property type="entry name" value="SH3_1"/>
    <property type="match status" value="1"/>
</dbReference>
<feature type="domain" description="SH3" evidence="4">
    <location>
        <begin position="117"/>
        <end position="176"/>
    </location>
</feature>
<evidence type="ECO:0000259" key="4">
    <source>
        <dbReference type="PROSITE" id="PS50002"/>
    </source>
</evidence>
<dbReference type="Gene3D" id="2.30.30.40">
    <property type="entry name" value="SH3 Domains"/>
    <property type="match status" value="1"/>
</dbReference>
<dbReference type="SUPFAM" id="SSF50044">
    <property type="entry name" value="SH3-domain"/>
    <property type="match status" value="1"/>
</dbReference>
<evidence type="ECO:0000313" key="6">
    <source>
        <dbReference type="Proteomes" id="UP001219933"/>
    </source>
</evidence>
<dbReference type="PANTHER" id="PTHR45929:SF7">
    <property type="entry name" value="LAS SEVENTEEN-BINDING PROTEIN 1"/>
    <property type="match status" value="1"/>
</dbReference>
<reference evidence="5" key="1">
    <citation type="submission" date="2023-03" db="EMBL/GenBank/DDBJ databases">
        <title>Mating type loci evolution in Malassezia.</title>
        <authorList>
            <person name="Coelho M.A."/>
        </authorList>
    </citation>
    <scope>NUCLEOTIDE SEQUENCE</scope>
    <source>
        <strain evidence="5">CBS 11721</strain>
    </source>
</reference>
<accession>A0AAF0J682</accession>
<dbReference type="InterPro" id="IPR036028">
    <property type="entry name" value="SH3-like_dom_sf"/>
</dbReference>
<gene>
    <name evidence="5" type="ORF">MCUN1_002113</name>
</gene>
<dbReference type="PRINTS" id="PR00452">
    <property type="entry name" value="SH3DOMAIN"/>
</dbReference>
<dbReference type="CDD" id="cd00174">
    <property type="entry name" value="SH3"/>
    <property type="match status" value="1"/>
</dbReference>
<keyword evidence="6" id="KW-1185">Reference proteome</keyword>
<proteinExistence type="predicted"/>
<keyword evidence="1 2" id="KW-0728">SH3 domain</keyword>
<sequence length="176" mass="18249">MITAEDRSAFYALMDEYFASRPHLKPGAAGTSTTVTTAVTTAAAAPAKKAAPPPPARRSNSGASAAAAAAAPTNNYYSGMQSYEPPQQRYNPPAAATVTATVPAADPVAAAPQEQSENRTFAVALYNFGGGDPGDLTVEAGEKIELLESISADWWRAQSLDGSRQGIVPTNYVSVQ</sequence>
<evidence type="ECO:0000256" key="1">
    <source>
        <dbReference type="ARBA" id="ARBA00022443"/>
    </source>
</evidence>
<dbReference type="SMART" id="SM00326">
    <property type="entry name" value="SH3"/>
    <property type="match status" value="1"/>
</dbReference>
<dbReference type="AlphaFoldDB" id="A0AAF0J682"/>
<dbReference type="EMBL" id="CP119879">
    <property type="protein sequence ID" value="WFD35262.1"/>
    <property type="molecule type" value="Genomic_DNA"/>
</dbReference>
<protein>
    <recommendedName>
        <fullName evidence="4">SH3 domain-containing protein</fullName>
    </recommendedName>
</protein>
<evidence type="ECO:0000313" key="5">
    <source>
        <dbReference type="EMBL" id="WFD35262.1"/>
    </source>
</evidence>
<feature type="compositionally biased region" description="Low complexity" evidence="3">
    <location>
        <begin position="57"/>
        <end position="68"/>
    </location>
</feature>
<dbReference type="PANTHER" id="PTHR45929">
    <property type="entry name" value="JAK PATHWAY SIGNAL TRANSDUCTION ADAPTOR MOLECULE"/>
    <property type="match status" value="1"/>
</dbReference>
<dbReference type="Proteomes" id="UP001219933">
    <property type="component" value="Chromosome 3"/>
</dbReference>
<feature type="compositionally biased region" description="Low complexity" evidence="3">
    <location>
        <begin position="40"/>
        <end position="50"/>
    </location>
</feature>
<dbReference type="InterPro" id="IPR001452">
    <property type="entry name" value="SH3_domain"/>
</dbReference>
<name>A0AAF0J682_9BASI</name>
<organism evidence="5 6">
    <name type="scientific">Malassezia cuniculi</name>
    <dbReference type="NCBI Taxonomy" id="948313"/>
    <lineage>
        <taxon>Eukaryota</taxon>
        <taxon>Fungi</taxon>
        <taxon>Dikarya</taxon>
        <taxon>Basidiomycota</taxon>
        <taxon>Ustilaginomycotina</taxon>
        <taxon>Malasseziomycetes</taxon>
        <taxon>Malasseziales</taxon>
        <taxon>Malasseziaceae</taxon>
        <taxon>Malassezia</taxon>
    </lineage>
</organism>
<evidence type="ECO:0000256" key="3">
    <source>
        <dbReference type="SAM" id="MobiDB-lite"/>
    </source>
</evidence>
<feature type="region of interest" description="Disordered" evidence="3">
    <location>
        <begin position="40"/>
        <end position="68"/>
    </location>
</feature>
<dbReference type="PROSITE" id="PS50002">
    <property type="entry name" value="SH3"/>
    <property type="match status" value="1"/>
</dbReference>